<dbReference type="Proteomes" id="UP001199044">
    <property type="component" value="Unassembled WGS sequence"/>
</dbReference>
<dbReference type="NCBIfam" id="TIGR00200">
    <property type="entry name" value="cinA_nterm"/>
    <property type="match status" value="1"/>
</dbReference>
<protein>
    <recommendedName>
        <fullName evidence="1">CinA-like protein</fullName>
    </recommendedName>
</protein>
<dbReference type="SUPFAM" id="SSF53218">
    <property type="entry name" value="Molybdenum cofactor biosynthesis proteins"/>
    <property type="match status" value="1"/>
</dbReference>
<dbReference type="CDD" id="cd00885">
    <property type="entry name" value="cinA"/>
    <property type="match status" value="1"/>
</dbReference>
<dbReference type="InterPro" id="IPR050101">
    <property type="entry name" value="CinA"/>
</dbReference>
<gene>
    <name evidence="3" type="ORF">LDJ79_04340</name>
</gene>
<dbReference type="SMART" id="SM00852">
    <property type="entry name" value="MoCF_biosynth"/>
    <property type="match status" value="1"/>
</dbReference>
<sequence length="413" mass="45770">MLKIAMLSTGEEVLHGDIVDTNAAWLGRQCFQHGFALAKRSTVGDSQATITEELMMLSFNYDVVIVNGGLGPTSDDLSAVAAGEAAEQPLVLFPEWVKVMEGFFASRNKKMPESNLKQAMLPEKATIVDNPIGTACGFKLLINDCWFYFTPGVPSEFKRMVSEQILPDLSAMYPEEPRLECSYFYTFGSSESGLSDILDKMQLPEGYSLGYRSYLPFIEIKLFGPAGDDDVRLKLAQIIYRHIEPFLVSVDEPMLDHLGHLMQDKQQTLSIAEQSSKGWLSYWLQGNSNIEQLCGHSWVLSQKVEADLGIKDPLAAAFALAGATKEKCGTHLALVTGPLTDDDQFTVALSAPEGEWGQIFRFSRRYTADDQKQVIGTLAADMLRRYLSGKPVFTQYNATLKVKELYLPASALN</sequence>
<dbReference type="Gene3D" id="3.40.980.10">
    <property type="entry name" value="MoaB/Mog-like domain"/>
    <property type="match status" value="1"/>
</dbReference>
<accession>A0ABS7YIZ6</accession>
<evidence type="ECO:0000313" key="3">
    <source>
        <dbReference type="EMBL" id="MCA2015328.1"/>
    </source>
</evidence>
<organism evidence="3 4">
    <name type="scientific">Vibrio tritonius</name>
    <dbReference type="NCBI Taxonomy" id="1435069"/>
    <lineage>
        <taxon>Bacteria</taxon>
        <taxon>Pseudomonadati</taxon>
        <taxon>Pseudomonadota</taxon>
        <taxon>Gammaproteobacteria</taxon>
        <taxon>Vibrionales</taxon>
        <taxon>Vibrionaceae</taxon>
        <taxon>Vibrio</taxon>
    </lineage>
</organism>
<dbReference type="HAMAP" id="MF_00226_B">
    <property type="entry name" value="CinA_B"/>
    <property type="match status" value="1"/>
</dbReference>
<comment type="caution">
    <text evidence="3">The sequence shown here is derived from an EMBL/GenBank/DDBJ whole genome shotgun (WGS) entry which is preliminary data.</text>
</comment>
<evidence type="ECO:0000256" key="1">
    <source>
        <dbReference type="HAMAP-Rule" id="MF_00226"/>
    </source>
</evidence>
<dbReference type="PANTHER" id="PTHR13939:SF0">
    <property type="entry name" value="NMN AMIDOHYDROLASE-LIKE PROTEIN YFAY"/>
    <property type="match status" value="1"/>
</dbReference>
<dbReference type="PANTHER" id="PTHR13939">
    <property type="entry name" value="NICOTINAMIDE-NUCLEOTIDE AMIDOHYDROLASE PNCC"/>
    <property type="match status" value="1"/>
</dbReference>
<dbReference type="Pfam" id="PF00994">
    <property type="entry name" value="MoCF_biosynth"/>
    <property type="match status" value="1"/>
</dbReference>
<proteinExistence type="inferred from homology"/>
<feature type="domain" description="MoaB/Mog" evidence="2">
    <location>
        <begin position="5"/>
        <end position="172"/>
    </location>
</feature>
<evidence type="ECO:0000259" key="2">
    <source>
        <dbReference type="SMART" id="SM00852"/>
    </source>
</evidence>
<dbReference type="RefSeq" id="WP_225249720.1">
    <property type="nucleotide sequence ID" value="NZ_JAIWIU010000025.1"/>
</dbReference>
<dbReference type="PIRSF" id="PIRSF006728">
    <property type="entry name" value="CinA"/>
    <property type="match status" value="1"/>
</dbReference>
<evidence type="ECO:0000313" key="4">
    <source>
        <dbReference type="Proteomes" id="UP001199044"/>
    </source>
</evidence>
<comment type="similarity">
    <text evidence="1">Belongs to the CinA family.</text>
</comment>
<dbReference type="EMBL" id="JAIWIU010000025">
    <property type="protein sequence ID" value="MCA2015328.1"/>
    <property type="molecule type" value="Genomic_DNA"/>
</dbReference>
<dbReference type="InterPro" id="IPR001453">
    <property type="entry name" value="MoaB/Mog_dom"/>
</dbReference>
<keyword evidence="4" id="KW-1185">Reference proteome</keyword>
<reference evidence="4" key="1">
    <citation type="submission" date="2023-07" db="EMBL/GenBank/DDBJ databases">
        <title>Molecular identification of indigenous halophilic bacteria isolated from red sea cost, biodegradation of synthetic dyes and assessment of degraded metabolite toxicity.</title>
        <authorList>
            <person name="Chaieb K."/>
            <person name="Altayb H.N."/>
        </authorList>
    </citation>
    <scope>NUCLEOTIDE SEQUENCE [LARGE SCALE GENOMIC DNA]</scope>
    <source>
        <strain evidence="4">K20</strain>
    </source>
</reference>
<dbReference type="InterPro" id="IPR008135">
    <property type="entry name" value="Competence-induced_CinA"/>
</dbReference>
<name>A0ABS7YIZ6_9VIBR</name>
<dbReference type="InterPro" id="IPR036425">
    <property type="entry name" value="MoaB/Mog-like_dom_sf"/>
</dbReference>